<proteinExistence type="predicted"/>
<sequence length="355" mass="39071">MDTINGIPSDTSTALNSVASRTALVLETNNLRGGADIERVLSSLKRVVGLLANQSLPLTSLAQIVITHDGLDESSFKEVEDIAGHPVDFVKIDPSTGYYHAKNAGFAATDPERCRWVVFADADCVPAADWLAQLLYPFIRDDTLAAVAGRTSYAPDLAGTALTTLDFMYFPGVLADGATRNFYANNVVFRRDVFAEYHYQDLESVYRAHCQVLGLQLQSQGIPLHYAARAHTVHRFPDSLKDIIKLRWLRGQDTCGLTPFLVRSYMPARWQWLARSGPIGPLCVLIARLGFSVRALNKQDLPPLYRLRWLAAITLIIGFSALDMSGALMRGLGVRYPRGKEGGDVQALSYHGSSK</sequence>
<reference evidence="3" key="1">
    <citation type="submission" date="2016-10" db="EMBL/GenBank/DDBJ databases">
        <authorList>
            <person name="Varghese N."/>
            <person name="Submissions S."/>
        </authorList>
    </citation>
    <scope>NUCLEOTIDE SEQUENCE [LARGE SCALE GENOMIC DNA]</scope>
    <source>
        <strain evidence="3">DSM 18887</strain>
    </source>
</reference>
<keyword evidence="3" id="KW-1185">Reference proteome</keyword>
<dbReference type="EMBL" id="FOGB01000006">
    <property type="protein sequence ID" value="SEQ68150.1"/>
    <property type="molecule type" value="Genomic_DNA"/>
</dbReference>
<dbReference type="GO" id="GO:0016740">
    <property type="term" value="F:transferase activity"/>
    <property type="evidence" value="ECO:0007669"/>
    <property type="project" value="UniProtKB-KW"/>
</dbReference>
<dbReference type="AlphaFoldDB" id="A0A1H9I0L3"/>
<accession>A0A1H9I0L3</accession>
<dbReference type="InterPro" id="IPR050256">
    <property type="entry name" value="Glycosyltransferase_2"/>
</dbReference>
<organism evidence="2 3">
    <name type="scientific">Amphritea atlantica</name>
    <dbReference type="NCBI Taxonomy" id="355243"/>
    <lineage>
        <taxon>Bacteria</taxon>
        <taxon>Pseudomonadati</taxon>
        <taxon>Pseudomonadota</taxon>
        <taxon>Gammaproteobacteria</taxon>
        <taxon>Oceanospirillales</taxon>
        <taxon>Oceanospirillaceae</taxon>
        <taxon>Amphritea</taxon>
    </lineage>
</organism>
<dbReference type="Pfam" id="PF00535">
    <property type="entry name" value="Glycos_transf_2"/>
    <property type="match status" value="1"/>
</dbReference>
<dbReference type="STRING" id="355243.SAMN03080615_02351"/>
<gene>
    <name evidence="2" type="ORF">SAMN03080615_02351</name>
</gene>
<name>A0A1H9I0L3_9GAMM</name>
<feature type="domain" description="Glycosyltransferase 2-like" evidence="1">
    <location>
        <begin position="43"/>
        <end position="196"/>
    </location>
</feature>
<dbReference type="CDD" id="cd00761">
    <property type="entry name" value="Glyco_tranf_GTA_type"/>
    <property type="match status" value="1"/>
</dbReference>
<dbReference type="PANTHER" id="PTHR48090">
    <property type="entry name" value="UNDECAPRENYL-PHOSPHATE 4-DEOXY-4-FORMAMIDO-L-ARABINOSE TRANSFERASE-RELATED"/>
    <property type="match status" value="1"/>
</dbReference>
<dbReference type="InterPro" id="IPR001173">
    <property type="entry name" value="Glyco_trans_2-like"/>
</dbReference>
<evidence type="ECO:0000313" key="2">
    <source>
        <dbReference type="EMBL" id="SEQ68150.1"/>
    </source>
</evidence>
<dbReference type="OrthoDB" id="9069044at2"/>
<dbReference type="SUPFAM" id="SSF53448">
    <property type="entry name" value="Nucleotide-diphospho-sugar transferases"/>
    <property type="match status" value="1"/>
</dbReference>
<dbReference type="Proteomes" id="UP000198749">
    <property type="component" value="Unassembled WGS sequence"/>
</dbReference>
<evidence type="ECO:0000313" key="3">
    <source>
        <dbReference type="Proteomes" id="UP000198749"/>
    </source>
</evidence>
<dbReference type="RefSeq" id="WP_091358250.1">
    <property type="nucleotide sequence ID" value="NZ_AP025284.1"/>
</dbReference>
<evidence type="ECO:0000259" key="1">
    <source>
        <dbReference type="Pfam" id="PF00535"/>
    </source>
</evidence>
<dbReference type="PANTHER" id="PTHR48090:SF7">
    <property type="entry name" value="RFBJ PROTEIN"/>
    <property type="match status" value="1"/>
</dbReference>
<keyword evidence="2" id="KW-0808">Transferase</keyword>
<protein>
    <submittedName>
        <fullName evidence="2">Glycosyl transferase family 2</fullName>
    </submittedName>
</protein>
<dbReference type="Gene3D" id="3.90.550.10">
    <property type="entry name" value="Spore Coat Polysaccharide Biosynthesis Protein SpsA, Chain A"/>
    <property type="match status" value="1"/>
</dbReference>
<dbReference type="InterPro" id="IPR029044">
    <property type="entry name" value="Nucleotide-diphossugar_trans"/>
</dbReference>